<accession>A0AAW3ZJB7</accession>
<feature type="signal peptide" evidence="1">
    <location>
        <begin position="1"/>
        <end position="16"/>
    </location>
</feature>
<keyword evidence="3" id="KW-1185">Reference proteome</keyword>
<keyword evidence="1" id="KW-0732">Signal</keyword>
<proteinExistence type="predicted"/>
<organism evidence="2 3">
    <name type="scientific">Pseudomarimonas arenosa</name>
    <dbReference type="NCBI Taxonomy" id="2774145"/>
    <lineage>
        <taxon>Bacteria</taxon>
        <taxon>Pseudomonadati</taxon>
        <taxon>Pseudomonadota</taxon>
        <taxon>Gammaproteobacteria</taxon>
        <taxon>Lysobacterales</taxon>
        <taxon>Lysobacteraceae</taxon>
        <taxon>Pseudomarimonas</taxon>
    </lineage>
</organism>
<sequence>MKVLNFARSMCLVASAAILTACGGGGGSGNDSGFNPPGISVSASATSGSVQAGRTVDITVRVTQAGGAPIVDGTRVLGAVSPANIGSIVSIGPNGPTGNNEAATVGGLASFRFTGTSQGNALLTFSAQDPSTPGRNISASVTVQVTAGIERLTLEATTTTLPINAFNVRQFIGSPYMAEVTITLRSSSGQLVNQPDGVAVSVNPVGITGGFSTLDDPETDDVNEFSDIRLGQGPVDVVAGKATVFMHSLNFAGQSTMTVTGTDPDTNETVTASLVFNIVSTTTNLPAEVAVSPTTAPQYIQSSGGNTSGQFEVRVNDAIGQPVPNPVAGSNAFNNVRLEIIGDANGARLTGINAQGQSVSGTAISVRTIGGITGGALISGTIPGNVLIRATSDRADNNVDNGVSDAVTGQRTVAVSDGVLFDLDITTPIQGAIVVNPPDITSQPGDIPPAPDATYSLTVSAIATDRLGNPVLPGTTISFGNIDEPQASGFGDFFLSGLDGNPLEGGVTFNAPGGAFTFAGGGAGPGDALVLFGEDVIGNRDHESARRVASVQTNTTLTVNRRFNNNDTTGAVVNSGPVLPYIIGRSADGNITASGTTNEIGVVTVKMNYPVSKLGKSVVVWAQGDGDLVGGTPETVADVEGLVFAGVAPATLSVFPSTIPGNASAAVTACVFDALGSGIGGVTVGFAFESLDGGQGDLDGVASSGTFANVTGFNGCTSGVATTTGITSSGGALRISALGESDTIDIEIGELILTANPALFVGAGGTTTLRLVDAGGNPVANAQISGTCTGSGGANVSTSPVGNGVTNANGEADFDIFTSNLNQIGSAGEGTCTYEVAGGDPSVDVTIQGIDLCSIGVSPQPPGCPTP</sequence>
<evidence type="ECO:0000313" key="2">
    <source>
        <dbReference type="EMBL" id="MBD8525025.1"/>
    </source>
</evidence>
<evidence type="ECO:0008006" key="4">
    <source>
        <dbReference type="Google" id="ProtNLM"/>
    </source>
</evidence>
<name>A0AAW3ZJB7_9GAMM</name>
<dbReference type="EMBL" id="JACYTR010000006">
    <property type="protein sequence ID" value="MBD8525025.1"/>
    <property type="molecule type" value="Genomic_DNA"/>
</dbReference>
<dbReference type="RefSeq" id="WP_192028373.1">
    <property type="nucleotide sequence ID" value="NZ_JACYTR010000006.1"/>
</dbReference>
<comment type="caution">
    <text evidence="2">The sequence shown here is derived from an EMBL/GenBank/DDBJ whole genome shotgun (WGS) entry which is preliminary data.</text>
</comment>
<gene>
    <name evidence="2" type="ORF">IFO71_04650</name>
</gene>
<dbReference type="AlphaFoldDB" id="A0AAW3ZJB7"/>
<dbReference type="Proteomes" id="UP000613768">
    <property type="component" value="Unassembled WGS sequence"/>
</dbReference>
<feature type="chain" id="PRO_5043700063" description="Big-1 domain-containing protein" evidence="1">
    <location>
        <begin position="17"/>
        <end position="867"/>
    </location>
</feature>
<evidence type="ECO:0000256" key="1">
    <source>
        <dbReference type="SAM" id="SignalP"/>
    </source>
</evidence>
<reference evidence="2 3" key="1">
    <citation type="submission" date="2020-09" db="EMBL/GenBank/DDBJ databases">
        <title>Pseudoxanthomonas sp. CAU 1598 isolated from sand of Yaerae Beach.</title>
        <authorList>
            <person name="Kim W."/>
        </authorList>
    </citation>
    <scope>NUCLEOTIDE SEQUENCE [LARGE SCALE GENOMIC DNA]</scope>
    <source>
        <strain evidence="2 3">CAU 1598</strain>
    </source>
</reference>
<evidence type="ECO:0000313" key="3">
    <source>
        <dbReference type="Proteomes" id="UP000613768"/>
    </source>
</evidence>
<protein>
    <recommendedName>
        <fullName evidence="4">Big-1 domain-containing protein</fullName>
    </recommendedName>
</protein>
<dbReference type="PROSITE" id="PS51257">
    <property type="entry name" value="PROKAR_LIPOPROTEIN"/>
    <property type="match status" value="1"/>
</dbReference>